<evidence type="ECO:0000313" key="2">
    <source>
        <dbReference type="EMBL" id="AEL24101.1"/>
    </source>
</evidence>
<evidence type="ECO:0000256" key="1">
    <source>
        <dbReference type="SAM" id="Phobius"/>
    </source>
</evidence>
<dbReference type="HOGENOM" id="CLU_3132762_0_0_10"/>
<organism evidence="2 3">
    <name type="scientific">Cyclobacterium marinum (strain ATCC 25205 / DSM 745 / LMG 13164 / NCIMB 1802)</name>
    <name type="common">Flectobacillus marinus</name>
    <dbReference type="NCBI Taxonomy" id="880070"/>
    <lineage>
        <taxon>Bacteria</taxon>
        <taxon>Pseudomonadati</taxon>
        <taxon>Bacteroidota</taxon>
        <taxon>Cytophagia</taxon>
        <taxon>Cytophagales</taxon>
        <taxon>Cyclobacteriaceae</taxon>
        <taxon>Cyclobacterium</taxon>
    </lineage>
</organism>
<accession>G0IUA6</accession>
<proteinExistence type="predicted"/>
<keyword evidence="1" id="KW-1133">Transmembrane helix</keyword>
<dbReference type="Proteomes" id="UP000001635">
    <property type="component" value="Chromosome"/>
</dbReference>
<evidence type="ECO:0000313" key="3">
    <source>
        <dbReference type="Proteomes" id="UP000001635"/>
    </source>
</evidence>
<gene>
    <name evidence="2" type="ordered locus">Cycma_0321</name>
</gene>
<feature type="transmembrane region" description="Helical" evidence="1">
    <location>
        <begin position="16"/>
        <end position="36"/>
    </location>
</feature>
<dbReference type="EMBL" id="CP002955">
    <property type="protein sequence ID" value="AEL24101.1"/>
    <property type="molecule type" value="Genomic_DNA"/>
</dbReference>
<dbReference type="AlphaFoldDB" id="G0IUA6"/>
<protein>
    <submittedName>
        <fullName evidence="2">Uncharacterized protein</fullName>
    </submittedName>
</protein>
<dbReference type="KEGG" id="cmr:Cycma_0321"/>
<keyword evidence="1" id="KW-0472">Membrane</keyword>
<name>G0IUA6_CYCMS</name>
<keyword evidence="1" id="KW-0812">Transmembrane</keyword>
<sequence>MLLDIFSAPIASGAQTFWLIVSILVGLGAGISAVDFRSTVFKKGSKED</sequence>
<reference evidence="3" key="1">
    <citation type="submission" date="2011-07" db="EMBL/GenBank/DDBJ databases">
        <title>The complete genome of Cyclobacterium marinum DSM 745.</title>
        <authorList>
            <person name="Lucas S."/>
            <person name="Han J."/>
            <person name="Lapidus A."/>
            <person name="Bruce D."/>
            <person name="Goodwin L."/>
            <person name="Pitluck S."/>
            <person name="Peters L."/>
            <person name="Kyrpides N."/>
            <person name="Mavromatis K."/>
            <person name="Ivanova N."/>
            <person name="Ovchinnikova G."/>
            <person name="Chertkov O."/>
            <person name="Detter J.C."/>
            <person name="Tapia R."/>
            <person name="Han C."/>
            <person name="Land M."/>
            <person name="Hauser L."/>
            <person name="Markowitz V."/>
            <person name="Cheng J.-F."/>
            <person name="Hugenholtz P."/>
            <person name="Woyke T."/>
            <person name="Wu D."/>
            <person name="Tindall B."/>
            <person name="Schuetze A."/>
            <person name="Brambilla E."/>
            <person name="Klenk H.-P."/>
            <person name="Eisen J.A."/>
        </authorList>
    </citation>
    <scope>NUCLEOTIDE SEQUENCE [LARGE SCALE GENOMIC DNA]</scope>
    <source>
        <strain evidence="3">ATCC 25205 / DSM 745 / LMG 13164 / NCIMB 1802</strain>
    </source>
</reference>
<dbReference type="RefSeq" id="WP_014018400.1">
    <property type="nucleotide sequence ID" value="NC_015914.1"/>
</dbReference>
<keyword evidence="3" id="KW-1185">Reference proteome</keyword>